<proteinExistence type="predicted"/>
<evidence type="ECO:0000313" key="1">
    <source>
        <dbReference type="EMBL" id="KAI3757339.1"/>
    </source>
</evidence>
<reference evidence="2" key="1">
    <citation type="journal article" date="2022" name="Mol. Ecol. Resour.">
        <title>The genomes of chicory, endive, great burdock and yacon provide insights into Asteraceae palaeo-polyploidization history and plant inulin production.</title>
        <authorList>
            <person name="Fan W."/>
            <person name="Wang S."/>
            <person name="Wang H."/>
            <person name="Wang A."/>
            <person name="Jiang F."/>
            <person name="Liu H."/>
            <person name="Zhao H."/>
            <person name="Xu D."/>
            <person name="Zhang Y."/>
        </authorList>
    </citation>
    <scope>NUCLEOTIDE SEQUENCE [LARGE SCALE GENOMIC DNA]</scope>
    <source>
        <strain evidence="2">cv. Niubang</strain>
    </source>
</reference>
<protein>
    <submittedName>
        <fullName evidence="1">Uncharacterized protein</fullName>
    </submittedName>
</protein>
<organism evidence="1 2">
    <name type="scientific">Arctium lappa</name>
    <name type="common">Greater burdock</name>
    <name type="synonym">Lappa major</name>
    <dbReference type="NCBI Taxonomy" id="4217"/>
    <lineage>
        <taxon>Eukaryota</taxon>
        <taxon>Viridiplantae</taxon>
        <taxon>Streptophyta</taxon>
        <taxon>Embryophyta</taxon>
        <taxon>Tracheophyta</taxon>
        <taxon>Spermatophyta</taxon>
        <taxon>Magnoliopsida</taxon>
        <taxon>eudicotyledons</taxon>
        <taxon>Gunneridae</taxon>
        <taxon>Pentapetalae</taxon>
        <taxon>asterids</taxon>
        <taxon>campanulids</taxon>
        <taxon>Asterales</taxon>
        <taxon>Asteraceae</taxon>
        <taxon>Carduoideae</taxon>
        <taxon>Cardueae</taxon>
        <taxon>Arctiinae</taxon>
        <taxon>Arctium</taxon>
    </lineage>
</organism>
<dbReference type="Proteomes" id="UP001055879">
    <property type="component" value="Linkage Group LG02"/>
</dbReference>
<evidence type="ECO:0000313" key="2">
    <source>
        <dbReference type="Proteomes" id="UP001055879"/>
    </source>
</evidence>
<accession>A0ACB9EEI8</accession>
<reference evidence="1 2" key="2">
    <citation type="journal article" date="2022" name="Mol. Ecol. Resour.">
        <title>The genomes of chicory, endive, great burdock and yacon provide insights into Asteraceae paleo-polyploidization history and plant inulin production.</title>
        <authorList>
            <person name="Fan W."/>
            <person name="Wang S."/>
            <person name="Wang H."/>
            <person name="Wang A."/>
            <person name="Jiang F."/>
            <person name="Liu H."/>
            <person name="Zhao H."/>
            <person name="Xu D."/>
            <person name="Zhang Y."/>
        </authorList>
    </citation>
    <scope>NUCLEOTIDE SEQUENCE [LARGE SCALE GENOMIC DNA]</scope>
    <source>
        <strain evidence="2">cv. Niubang</strain>
    </source>
</reference>
<name>A0ACB9EEI8_ARCLA</name>
<comment type="caution">
    <text evidence="1">The sequence shown here is derived from an EMBL/GenBank/DDBJ whole genome shotgun (WGS) entry which is preliminary data.</text>
</comment>
<sequence length="68" mass="8115">MPLKDIDRWQRKIWTPERLCSLERESHNCHYLLSLQSNLTTICDRLQNHLSLSKNLLLYHSKLVKIIG</sequence>
<keyword evidence="2" id="KW-1185">Reference proteome</keyword>
<dbReference type="EMBL" id="CM042048">
    <property type="protein sequence ID" value="KAI3757339.1"/>
    <property type="molecule type" value="Genomic_DNA"/>
</dbReference>
<gene>
    <name evidence="1" type="ORF">L6452_04875</name>
</gene>